<sequence length="217" mass="23854">MLKKDKAKGENKIITVIVSLFLTIVVFIGLLIVQKNIISPHGKATVYIATQDLSKGTLITKENINSLFTTQVVDGQLKVSNAVDNKNNLIDHVVTENLNKGTVIAKNYFLDKNNILNKIDNPTEVSFTTNDVSNVLGGVIREGDLINISIVNKDNRSKELLKNAYVTKVFAQDNTELKRGDDKPSMTINIIIPGSLVQEFNTGVSNGNIRVSMSNNK</sequence>
<gene>
    <name evidence="2" type="ORF">ERS852568_02770</name>
</gene>
<dbReference type="RefSeq" id="WP_055208805.1">
    <property type="nucleotide sequence ID" value="NZ_CZBO01000008.1"/>
</dbReference>
<dbReference type="AlphaFoldDB" id="A0A174VF49"/>
<dbReference type="EMBL" id="CZBO01000008">
    <property type="protein sequence ID" value="CUQ30718.1"/>
    <property type="molecule type" value="Genomic_DNA"/>
</dbReference>
<feature type="transmembrane region" description="Helical" evidence="1">
    <location>
        <begin position="12"/>
        <end position="33"/>
    </location>
</feature>
<evidence type="ECO:0000313" key="2">
    <source>
        <dbReference type="EMBL" id="CUQ30718.1"/>
    </source>
</evidence>
<evidence type="ECO:0000313" key="3">
    <source>
        <dbReference type="Proteomes" id="UP000095563"/>
    </source>
</evidence>
<name>A0A174VF49_9CLOT</name>
<evidence type="ECO:0000256" key="1">
    <source>
        <dbReference type="SAM" id="Phobius"/>
    </source>
</evidence>
<keyword evidence="1" id="KW-0812">Transmembrane</keyword>
<keyword evidence="1" id="KW-1133">Transmembrane helix</keyword>
<proteinExistence type="predicted"/>
<reference evidence="2 3" key="1">
    <citation type="submission" date="2015-09" db="EMBL/GenBank/DDBJ databases">
        <authorList>
            <consortium name="Pathogen Informatics"/>
        </authorList>
    </citation>
    <scope>NUCLEOTIDE SEQUENCE [LARGE SCALE GENOMIC DNA]</scope>
    <source>
        <strain evidence="2 3">2789STDY5834956</strain>
    </source>
</reference>
<protein>
    <submittedName>
        <fullName evidence="2">Flp pilus assembly protein CpaB</fullName>
    </submittedName>
</protein>
<dbReference type="Proteomes" id="UP000095563">
    <property type="component" value="Unassembled WGS sequence"/>
</dbReference>
<keyword evidence="1" id="KW-0472">Membrane</keyword>
<dbReference type="CDD" id="cd11614">
    <property type="entry name" value="SAF_CpaB_FlgA_like"/>
    <property type="match status" value="1"/>
</dbReference>
<accession>A0A174VF49</accession>
<organism evidence="2 3">
    <name type="scientific">Clostridium baratii</name>
    <dbReference type="NCBI Taxonomy" id="1561"/>
    <lineage>
        <taxon>Bacteria</taxon>
        <taxon>Bacillati</taxon>
        <taxon>Bacillota</taxon>
        <taxon>Clostridia</taxon>
        <taxon>Eubacteriales</taxon>
        <taxon>Clostridiaceae</taxon>
        <taxon>Clostridium</taxon>
    </lineage>
</organism>